<evidence type="ECO:0000313" key="3">
    <source>
        <dbReference type="Proteomes" id="UP000316238"/>
    </source>
</evidence>
<organism evidence="2 3">
    <name type="scientific">Candidatus Electronema aureum</name>
    <dbReference type="NCBI Taxonomy" id="2005002"/>
    <lineage>
        <taxon>Bacteria</taxon>
        <taxon>Pseudomonadati</taxon>
        <taxon>Thermodesulfobacteriota</taxon>
        <taxon>Desulfobulbia</taxon>
        <taxon>Desulfobulbales</taxon>
        <taxon>Desulfobulbaceae</taxon>
        <taxon>Candidatus Electronema</taxon>
    </lineage>
</organism>
<gene>
    <name evidence="2" type="ORF">CDV28_1257</name>
</gene>
<dbReference type="Proteomes" id="UP000316238">
    <property type="component" value="Unassembled WGS sequence"/>
</dbReference>
<dbReference type="InterPro" id="IPR053931">
    <property type="entry name" value="RapZ_C"/>
</dbReference>
<evidence type="ECO:0000313" key="2">
    <source>
        <dbReference type="EMBL" id="TAA74475.1"/>
    </source>
</evidence>
<protein>
    <submittedName>
        <fullName evidence="2">P-loop ATPase protein family protein</fullName>
    </submittedName>
</protein>
<keyword evidence="3" id="KW-1185">Reference proteome</keyword>
<dbReference type="EMBL" id="NQJD01000025">
    <property type="protein sequence ID" value="TAA74475.1"/>
    <property type="molecule type" value="Genomic_DNA"/>
</dbReference>
<dbReference type="AlphaFoldDB" id="A0A521G0E3"/>
<sequence length="124" mass="14111">MKISLFSFGFKYGQPEADMVLDVRFLPNPYWVPELKEHTGVEELVAAYVLKSEVGREFLAQLNPFLAFILNSHKQAGRQEFTCAIGCTGGRHRSVAVTEHLRHVLTEMTSNNELAVSHRDIHRE</sequence>
<proteinExistence type="predicted"/>
<dbReference type="PANTHER" id="PTHR30448:SF0">
    <property type="entry name" value="RNASE ADAPTER PROTEIN RAPZ"/>
    <property type="match status" value="1"/>
</dbReference>
<comment type="caution">
    <text evidence="2">The sequence shown here is derived from an EMBL/GenBank/DDBJ whole genome shotgun (WGS) entry which is preliminary data.</text>
</comment>
<evidence type="ECO:0000259" key="1">
    <source>
        <dbReference type="Pfam" id="PF22740"/>
    </source>
</evidence>
<dbReference type="InterPro" id="IPR005337">
    <property type="entry name" value="RapZ-like"/>
</dbReference>
<dbReference type="PANTHER" id="PTHR30448">
    <property type="entry name" value="RNASE ADAPTER PROTEIN RAPZ"/>
    <property type="match status" value="1"/>
</dbReference>
<reference evidence="2" key="1">
    <citation type="submission" date="2017-07" db="EMBL/GenBank/DDBJ databases">
        <title>The cable genome - Insights into the physiology and evolution of filamentous bacteria capable of sulfide oxidation via long distance electron transfer.</title>
        <authorList>
            <person name="Thorup C."/>
            <person name="Bjerg J.T."/>
            <person name="Schreiber L."/>
            <person name="Nielsen L.P."/>
            <person name="Kjeldsen K.U."/>
            <person name="Boesen T."/>
            <person name="Boggild A."/>
            <person name="Meysman F."/>
            <person name="Geelhoed J."/>
            <person name="Schramm A."/>
        </authorList>
    </citation>
    <scope>NUCLEOTIDE SEQUENCE [LARGE SCALE GENOMIC DNA]</scope>
    <source>
        <strain evidence="2">GS</strain>
    </source>
</reference>
<dbReference type="Pfam" id="PF22740">
    <property type="entry name" value="PapZ_C"/>
    <property type="match status" value="1"/>
</dbReference>
<dbReference type="GO" id="GO:0005524">
    <property type="term" value="F:ATP binding"/>
    <property type="evidence" value="ECO:0007669"/>
    <property type="project" value="InterPro"/>
</dbReference>
<feature type="domain" description="RapZ C-terminal" evidence="1">
    <location>
        <begin position="1"/>
        <end position="122"/>
    </location>
</feature>
<name>A0A521G0E3_9BACT</name>
<accession>A0A521G0E3</accession>